<dbReference type="EMBL" id="JAUUTY010000219">
    <property type="protein sequence ID" value="KAK1602620.1"/>
    <property type="molecule type" value="Genomic_DNA"/>
</dbReference>
<gene>
    <name evidence="2" type="ORF">QYE76_007974</name>
</gene>
<comment type="caution">
    <text evidence="2">The sequence shown here is derived from an EMBL/GenBank/DDBJ whole genome shotgun (WGS) entry which is preliminary data.</text>
</comment>
<dbReference type="Proteomes" id="UP001231189">
    <property type="component" value="Unassembled WGS sequence"/>
</dbReference>
<accession>A0AAD8QI00</accession>
<proteinExistence type="predicted"/>
<organism evidence="2 3">
    <name type="scientific">Lolium multiflorum</name>
    <name type="common">Italian ryegrass</name>
    <name type="synonym">Lolium perenne subsp. multiflorum</name>
    <dbReference type="NCBI Taxonomy" id="4521"/>
    <lineage>
        <taxon>Eukaryota</taxon>
        <taxon>Viridiplantae</taxon>
        <taxon>Streptophyta</taxon>
        <taxon>Embryophyta</taxon>
        <taxon>Tracheophyta</taxon>
        <taxon>Spermatophyta</taxon>
        <taxon>Magnoliopsida</taxon>
        <taxon>Liliopsida</taxon>
        <taxon>Poales</taxon>
        <taxon>Poaceae</taxon>
        <taxon>BOP clade</taxon>
        <taxon>Pooideae</taxon>
        <taxon>Poodae</taxon>
        <taxon>Poeae</taxon>
        <taxon>Poeae Chloroplast Group 2 (Poeae type)</taxon>
        <taxon>Loliodinae</taxon>
        <taxon>Loliinae</taxon>
        <taxon>Lolium</taxon>
    </lineage>
</organism>
<protein>
    <recommendedName>
        <fullName evidence="4">No apical meristem-associated C-terminal domain-containing protein</fullName>
    </recommendedName>
</protein>
<evidence type="ECO:0008006" key="4">
    <source>
        <dbReference type="Google" id="ProtNLM"/>
    </source>
</evidence>
<name>A0AAD8QI00_LOLMU</name>
<feature type="region of interest" description="Disordered" evidence="1">
    <location>
        <begin position="52"/>
        <end position="72"/>
    </location>
</feature>
<evidence type="ECO:0000313" key="3">
    <source>
        <dbReference type="Proteomes" id="UP001231189"/>
    </source>
</evidence>
<evidence type="ECO:0000313" key="2">
    <source>
        <dbReference type="EMBL" id="KAK1602620.1"/>
    </source>
</evidence>
<evidence type="ECO:0000256" key="1">
    <source>
        <dbReference type="SAM" id="MobiDB-lite"/>
    </source>
</evidence>
<keyword evidence="3" id="KW-1185">Reference proteome</keyword>
<dbReference type="AlphaFoldDB" id="A0AAD8QI00"/>
<reference evidence="2" key="1">
    <citation type="submission" date="2023-07" db="EMBL/GenBank/DDBJ databases">
        <title>A chromosome-level genome assembly of Lolium multiflorum.</title>
        <authorList>
            <person name="Chen Y."/>
            <person name="Copetti D."/>
            <person name="Kolliker R."/>
            <person name="Studer B."/>
        </authorList>
    </citation>
    <scope>NUCLEOTIDE SEQUENCE</scope>
    <source>
        <strain evidence="2">02402/16</strain>
        <tissue evidence="2">Leaf</tissue>
    </source>
</reference>
<sequence>MVKKRVVYALEHFKSSYDNKGFTLSHCWMLLKDTKKWETSYAILRKLERAKNKGNGNSSTDEAITEREERWRKEKHATAKSFFDLQLRALEVEEDLVKFRLLEDEAKTGLMDVDSKSTVLEAESKNMTEENRIMLTDLAAISDPERRAWIEKKQKMILARDASGALA</sequence>